<dbReference type="RefSeq" id="WP_145357954.1">
    <property type="nucleotide sequence ID" value="NZ_CP036265.1"/>
</dbReference>
<dbReference type="AlphaFoldDB" id="A0A517P6Y1"/>
<name>A0A517P6Y1_9PLAN</name>
<sequence length="152" mass="16698">MQKSDRLAAEIVALCMSDDDAWPLETLLADLWATGEADRHRDALFDVLERRPLADDHASNTLRRWLEILPGGGQALVASARRRPSLMTTRMLNRFLNGGIASIEGTSLLDLLGEVRDDPTVPGEVREEAADCLAWQQERTATGGSESVVEVD</sequence>
<dbReference type="Proteomes" id="UP000318741">
    <property type="component" value="Chromosome"/>
</dbReference>
<reference evidence="1 2" key="1">
    <citation type="submission" date="2019-02" db="EMBL/GenBank/DDBJ databases">
        <title>Deep-cultivation of Planctomycetes and their phenomic and genomic characterization uncovers novel biology.</title>
        <authorList>
            <person name="Wiegand S."/>
            <person name="Jogler M."/>
            <person name="Boedeker C."/>
            <person name="Pinto D."/>
            <person name="Vollmers J."/>
            <person name="Rivas-Marin E."/>
            <person name="Kohn T."/>
            <person name="Peeters S.H."/>
            <person name="Heuer A."/>
            <person name="Rast P."/>
            <person name="Oberbeckmann S."/>
            <person name="Bunk B."/>
            <person name="Jeske O."/>
            <person name="Meyerdierks A."/>
            <person name="Storesund J.E."/>
            <person name="Kallscheuer N."/>
            <person name="Luecker S."/>
            <person name="Lage O.M."/>
            <person name="Pohl T."/>
            <person name="Merkel B.J."/>
            <person name="Hornburger P."/>
            <person name="Mueller R.-W."/>
            <person name="Bruemmer F."/>
            <person name="Labrenz M."/>
            <person name="Spormann A.M."/>
            <person name="Op den Camp H."/>
            <person name="Overmann J."/>
            <person name="Amann R."/>
            <person name="Jetten M.S.M."/>
            <person name="Mascher T."/>
            <person name="Medema M.H."/>
            <person name="Devos D.P."/>
            <person name="Kaster A.-K."/>
            <person name="Ovreas L."/>
            <person name="Rohde M."/>
            <person name="Galperin M.Y."/>
            <person name="Jogler C."/>
        </authorList>
    </citation>
    <scope>NUCLEOTIDE SEQUENCE [LARGE SCALE GENOMIC DNA]</scope>
    <source>
        <strain evidence="1 2">CA12</strain>
    </source>
</reference>
<organism evidence="1 2">
    <name type="scientific">Alienimonas californiensis</name>
    <dbReference type="NCBI Taxonomy" id="2527989"/>
    <lineage>
        <taxon>Bacteria</taxon>
        <taxon>Pseudomonadati</taxon>
        <taxon>Planctomycetota</taxon>
        <taxon>Planctomycetia</taxon>
        <taxon>Planctomycetales</taxon>
        <taxon>Planctomycetaceae</taxon>
        <taxon>Alienimonas</taxon>
    </lineage>
</organism>
<evidence type="ECO:0000313" key="2">
    <source>
        <dbReference type="Proteomes" id="UP000318741"/>
    </source>
</evidence>
<evidence type="ECO:0000313" key="1">
    <source>
        <dbReference type="EMBL" id="QDT15124.1"/>
    </source>
</evidence>
<proteinExistence type="predicted"/>
<gene>
    <name evidence="1" type="ORF">CA12_12050</name>
</gene>
<accession>A0A517P6Y1</accession>
<keyword evidence="2" id="KW-1185">Reference proteome</keyword>
<evidence type="ECO:0008006" key="3">
    <source>
        <dbReference type="Google" id="ProtNLM"/>
    </source>
</evidence>
<protein>
    <recommendedName>
        <fullName evidence="3">HEAT repeat domain-containing protein</fullName>
    </recommendedName>
</protein>
<dbReference type="EMBL" id="CP036265">
    <property type="protein sequence ID" value="QDT15124.1"/>
    <property type="molecule type" value="Genomic_DNA"/>
</dbReference>
<dbReference type="KEGG" id="acaf:CA12_12050"/>